<dbReference type="InterPro" id="IPR009057">
    <property type="entry name" value="Homeodomain-like_sf"/>
</dbReference>
<gene>
    <name evidence="5" type="ORF">DC077_07550</name>
    <name evidence="6" type="ORF">DC078_07170</name>
</gene>
<dbReference type="PROSITE" id="PS01124">
    <property type="entry name" value="HTH_ARAC_FAMILY_2"/>
    <property type="match status" value="1"/>
</dbReference>
<dbReference type="Proteomes" id="UP000245059">
    <property type="component" value="Unassembled WGS sequence"/>
</dbReference>
<dbReference type="Gene3D" id="1.10.10.60">
    <property type="entry name" value="Homeodomain-like"/>
    <property type="match status" value="1"/>
</dbReference>
<dbReference type="GO" id="GO:0003700">
    <property type="term" value="F:DNA-binding transcription factor activity"/>
    <property type="evidence" value="ECO:0007669"/>
    <property type="project" value="InterPro"/>
</dbReference>
<dbReference type="EMBL" id="QEWV01000005">
    <property type="protein sequence ID" value="PWD91758.1"/>
    <property type="molecule type" value="Genomic_DNA"/>
</dbReference>
<dbReference type="PANTHER" id="PTHR43280">
    <property type="entry name" value="ARAC-FAMILY TRANSCRIPTIONAL REGULATOR"/>
    <property type="match status" value="1"/>
</dbReference>
<dbReference type="SMART" id="SM00342">
    <property type="entry name" value="HTH_ARAC"/>
    <property type="match status" value="1"/>
</dbReference>
<organism evidence="5 7">
    <name type="scientific">Ignatzschineria cameli</name>
    <dbReference type="NCBI Taxonomy" id="2182793"/>
    <lineage>
        <taxon>Bacteria</taxon>
        <taxon>Pseudomonadati</taxon>
        <taxon>Pseudomonadota</taxon>
        <taxon>Gammaproteobacteria</taxon>
        <taxon>Cardiobacteriales</taxon>
        <taxon>Ignatzschineriaceae</taxon>
        <taxon>Ignatzschineria</taxon>
    </lineage>
</organism>
<keyword evidence="2" id="KW-0238">DNA-binding</keyword>
<sequence length="326" mass="37755">MILSQLLPDNLPIVKSTIGENLGFIYESLEEISSNEASASKMEQNILYDRTRNSTRNSFYQLLYITEGEAILEHASQKNVIRDRPFIYYAAPGRAQKITVRGKVKGHLLFISKEILVDILNKLPDATRSYRDEAFILDLALKRENHSEIAILENALISIQEEIAKEESLGLRALLLCWIRLAYIVSFRLAHHGSALFLCQHRHAEKFRRYLHLIDEHFREHWALPLYAKHLNITVSTLNNICRELGGLPAKEYVAQRLVKEAEFYLKYQSLSIIEIAHQLGFKDSSYFTRFFKRHAAITPTAYRQKIDDNNRDEEIVPNHDLEACD</sequence>
<name>A0A2U2AQF9_9GAMM</name>
<evidence type="ECO:0000256" key="3">
    <source>
        <dbReference type="ARBA" id="ARBA00023163"/>
    </source>
</evidence>
<protein>
    <recommendedName>
        <fullName evidence="4">HTH araC/xylS-type domain-containing protein</fullName>
    </recommendedName>
</protein>
<dbReference type="PRINTS" id="PR00032">
    <property type="entry name" value="HTHARAC"/>
</dbReference>
<keyword evidence="1" id="KW-0805">Transcription regulation</keyword>
<reference evidence="7 8" key="2">
    <citation type="submission" date="2018-05" db="EMBL/GenBank/DDBJ databases">
        <title>Ignatzschineria dubaiensis sp. nov., isolated from necrotic foot tissues of dromedaries (Camelus dromedarius) and associated maggots in Dubai, United Arab Emirates.</title>
        <authorList>
            <person name="Tsang C.C."/>
            <person name="Tang J.Y.M."/>
            <person name="Fong J.Y.H."/>
            <person name="Kinne J."/>
            <person name="Lee H.H."/>
            <person name="Joseph M."/>
            <person name="Jose S."/>
            <person name="Schuster R.K."/>
            <person name="Tang Y."/>
            <person name="Sivakumar S."/>
            <person name="Chen J.H.K."/>
            <person name="Teng J.L.L."/>
            <person name="Lau S.K.P."/>
            <person name="Wernery U."/>
            <person name="Woo P.C.Y."/>
        </authorList>
    </citation>
    <scope>NUCLEOTIDE SEQUENCE [LARGE SCALE GENOMIC DNA]</scope>
    <source>
        <strain evidence="7">UAE-HKU57</strain>
        <strain evidence="8">UAE-HKU58</strain>
    </source>
</reference>
<dbReference type="OrthoDB" id="9814125at2"/>
<dbReference type="SUPFAM" id="SSF46689">
    <property type="entry name" value="Homeodomain-like"/>
    <property type="match status" value="1"/>
</dbReference>
<evidence type="ECO:0000259" key="4">
    <source>
        <dbReference type="PROSITE" id="PS01124"/>
    </source>
</evidence>
<dbReference type="InterPro" id="IPR020449">
    <property type="entry name" value="Tscrpt_reg_AraC-type_HTH"/>
</dbReference>
<evidence type="ECO:0000313" key="7">
    <source>
        <dbReference type="Proteomes" id="UP000245059"/>
    </source>
</evidence>
<dbReference type="EMBL" id="QEWW01000004">
    <property type="protein sequence ID" value="PWD85870.1"/>
    <property type="molecule type" value="Genomic_DNA"/>
</dbReference>
<keyword evidence="3" id="KW-0804">Transcription</keyword>
<proteinExistence type="predicted"/>
<evidence type="ECO:0000313" key="6">
    <source>
        <dbReference type="EMBL" id="PWD91758.1"/>
    </source>
</evidence>
<dbReference type="GO" id="GO:0043565">
    <property type="term" value="F:sequence-specific DNA binding"/>
    <property type="evidence" value="ECO:0007669"/>
    <property type="project" value="InterPro"/>
</dbReference>
<dbReference type="RefSeq" id="WP_109201885.1">
    <property type="nucleotide sequence ID" value="NZ_QEWS01000005.1"/>
</dbReference>
<comment type="caution">
    <text evidence="5">The sequence shown here is derived from an EMBL/GenBank/DDBJ whole genome shotgun (WGS) entry which is preliminary data.</text>
</comment>
<reference evidence="5" key="1">
    <citation type="journal article" date="2018" name="Genome Announc.">
        <title>Ignatzschineria cameli sp. nov., isolated from necrotic foot tissue of dromedaries (Camelus dromedarius) and associated maggots (Wohlfahrtia species) in Dubai.</title>
        <authorList>
            <person name="Tsang C.C."/>
            <person name="Tang J.Y."/>
            <person name="Fong J.Y."/>
            <person name="Kinne J."/>
            <person name="Lee H.H."/>
            <person name="Joseph M."/>
            <person name="Jose S."/>
            <person name="Schuster R.K."/>
            <person name="Tang Y."/>
            <person name="Sivakumar S."/>
            <person name="Chen J.H."/>
            <person name="Teng J.L."/>
            <person name="Lau S.K."/>
            <person name="Wernery U."/>
            <person name="Woo P.C."/>
        </authorList>
    </citation>
    <scope>NUCLEOTIDE SEQUENCE</scope>
    <source>
        <strain evidence="5">UAE-HKU57</strain>
        <strain evidence="6">UAE-HKU58</strain>
    </source>
</reference>
<dbReference type="AlphaFoldDB" id="A0A2U2AQF9"/>
<evidence type="ECO:0000256" key="2">
    <source>
        <dbReference type="ARBA" id="ARBA00023125"/>
    </source>
</evidence>
<accession>A0A2U2AQF9</accession>
<evidence type="ECO:0000313" key="8">
    <source>
        <dbReference type="Proteomes" id="UP000245217"/>
    </source>
</evidence>
<dbReference type="PANTHER" id="PTHR43280:SF32">
    <property type="entry name" value="TRANSCRIPTIONAL REGULATORY PROTEIN"/>
    <property type="match status" value="1"/>
</dbReference>
<dbReference type="Pfam" id="PF12833">
    <property type="entry name" value="HTH_18"/>
    <property type="match status" value="1"/>
</dbReference>
<dbReference type="Proteomes" id="UP000245217">
    <property type="component" value="Unassembled WGS sequence"/>
</dbReference>
<keyword evidence="8" id="KW-1185">Reference proteome</keyword>
<dbReference type="InterPro" id="IPR018060">
    <property type="entry name" value="HTH_AraC"/>
</dbReference>
<evidence type="ECO:0000256" key="1">
    <source>
        <dbReference type="ARBA" id="ARBA00023015"/>
    </source>
</evidence>
<feature type="domain" description="HTH araC/xylS-type" evidence="4">
    <location>
        <begin position="208"/>
        <end position="306"/>
    </location>
</feature>
<evidence type="ECO:0000313" key="5">
    <source>
        <dbReference type="EMBL" id="PWD85870.1"/>
    </source>
</evidence>